<dbReference type="InterPro" id="IPR036770">
    <property type="entry name" value="Ankyrin_rpt-contain_sf"/>
</dbReference>
<name>A0A443I0A1_BYSSP</name>
<evidence type="ECO:0000313" key="3">
    <source>
        <dbReference type="Proteomes" id="UP000283841"/>
    </source>
</evidence>
<dbReference type="RefSeq" id="XP_028487129.1">
    <property type="nucleotide sequence ID" value="XM_028625390.1"/>
</dbReference>
<sequence length="313" mass="35636">MIRPWNADPSAEFRQGLLDASCKGDIRRVHALFEILKEEDMAESSLYYCLLTETARNGQADVLRYLFDTLSDCLRPLPWKTYNYQFCLPFNYHEDNLHGDNHTSYSGLNVLLYALEGTDPPAIINALLDYGLTGNHDLNSDMSLLYKAVEMKKHDVVKLLLDHGADINRQKPELVLIKAIRSDDPDMVSLLVKHGAFTEESNAFEYALTNRRIRSVTRLLELGADINDTFAMRRNRNGDLSKVRAGTPLHRVIMARPKQPEATCSLEEMVRFLLVKGANADIVNITGKTPLQVARQRKRKEVIKIFKEFGVKK</sequence>
<dbReference type="VEuPathDB" id="FungiDB:C8Q69DRAFT_137990"/>
<keyword evidence="1" id="KW-0040">ANK repeat</keyword>
<dbReference type="Proteomes" id="UP000283841">
    <property type="component" value="Unassembled WGS sequence"/>
</dbReference>
<gene>
    <name evidence="2" type="ORF">C8Q69DRAFT_137990</name>
</gene>
<comment type="caution">
    <text evidence="2">The sequence shown here is derived from an EMBL/GenBank/DDBJ whole genome shotgun (WGS) entry which is preliminary data.</text>
</comment>
<proteinExistence type="predicted"/>
<dbReference type="AlphaFoldDB" id="A0A443I0A1"/>
<dbReference type="InterPro" id="IPR051616">
    <property type="entry name" value="Cul2-RING_E3_ligase_SR"/>
</dbReference>
<accession>A0A443I0A1</accession>
<evidence type="ECO:0000256" key="1">
    <source>
        <dbReference type="PROSITE-ProRule" id="PRU00023"/>
    </source>
</evidence>
<keyword evidence="3" id="KW-1185">Reference proteome</keyword>
<organism evidence="2 3">
    <name type="scientific">Byssochlamys spectabilis</name>
    <name type="common">Paecilomyces variotii</name>
    <dbReference type="NCBI Taxonomy" id="264951"/>
    <lineage>
        <taxon>Eukaryota</taxon>
        <taxon>Fungi</taxon>
        <taxon>Dikarya</taxon>
        <taxon>Ascomycota</taxon>
        <taxon>Pezizomycotina</taxon>
        <taxon>Eurotiomycetes</taxon>
        <taxon>Eurotiomycetidae</taxon>
        <taxon>Eurotiales</taxon>
        <taxon>Thermoascaceae</taxon>
        <taxon>Paecilomyces</taxon>
    </lineage>
</organism>
<evidence type="ECO:0000313" key="2">
    <source>
        <dbReference type="EMBL" id="RWQ97484.1"/>
    </source>
</evidence>
<dbReference type="Pfam" id="PF12796">
    <property type="entry name" value="Ank_2"/>
    <property type="match status" value="1"/>
</dbReference>
<dbReference type="PROSITE" id="PS50297">
    <property type="entry name" value="ANK_REP_REGION"/>
    <property type="match status" value="1"/>
</dbReference>
<dbReference type="STRING" id="264951.A0A443I0A1"/>
<dbReference type="GeneID" id="39594667"/>
<dbReference type="EMBL" id="RCNU01000002">
    <property type="protein sequence ID" value="RWQ97484.1"/>
    <property type="molecule type" value="Genomic_DNA"/>
</dbReference>
<feature type="repeat" description="ANK" evidence="1">
    <location>
        <begin position="140"/>
        <end position="172"/>
    </location>
</feature>
<protein>
    <submittedName>
        <fullName evidence="2">Ankyrin repeat-containing domain protein</fullName>
    </submittedName>
</protein>
<dbReference type="SUPFAM" id="SSF48403">
    <property type="entry name" value="Ankyrin repeat"/>
    <property type="match status" value="1"/>
</dbReference>
<dbReference type="InterPro" id="IPR002110">
    <property type="entry name" value="Ankyrin_rpt"/>
</dbReference>
<dbReference type="PANTHER" id="PTHR46224">
    <property type="entry name" value="ANKYRIN REPEAT FAMILY PROTEIN"/>
    <property type="match status" value="1"/>
</dbReference>
<reference evidence="2 3" key="1">
    <citation type="journal article" date="2018" name="Front. Microbiol.">
        <title>Genomic and genetic insights into a cosmopolitan fungus, Paecilomyces variotii (Eurotiales).</title>
        <authorList>
            <person name="Urquhart A.S."/>
            <person name="Mondo S.J."/>
            <person name="Makela M.R."/>
            <person name="Hane J.K."/>
            <person name="Wiebenga A."/>
            <person name="He G."/>
            <person name="Mihaltcheva S."/>
            <person name="Pangilinan J."/>
            <person name="Lipzen A."/>
            <person name="Barry K."/>
            <person name="de Vries R.P."/>
            <person name="Grigoriev I.V."/>
            <person name="Idnurm A."/>
        </authorList>
    </citation>
    <scope>NUCLEOTIDE SEQUENCE [LARGE SCALE GENOMIC DNA]</scope>
    <source>
        <strain evidence="2 3">CBS 101075</strain>
    </source>
</reference>
<dbReference type="Gene3D" id="1.25.40.20">
    <property type="entry name" value="Ankyrin repeat-containing domain"/>
    <property type="match status" value="2"/>
</dbReference>
<dbReference type="PROSITE" id="PS50088">
    <property type="entry name" value="ANK_REPEAT"/>
    <property type="match status" value="1"/>
</dbReference>
<dbReference type="SMART" id="SM00248">
    <property type="entry name" value="ANK"/>
    <property type="match status" value="6"/>
</dbReference>